<comment type="caution">
    <text evidence="1">The sequence shown here is derived from an EMBL/GenBank/DDBJ whole genome shotgun (WGS) entry which is preliminary data.</text>
</comment>
<reference evidence="1 2" key="1">
    <citation type="submission" date="2013-04" db="EMBL/GenBank/DDBJ databases">
        <authorList>
            <person name="Harkins D.M."/>
            <person name="Durkin A.S."/>
            <person name="Brinkac L.M."/>
            <person name="Haft D.H."/>
            <person name="Selengut J.D."/>
            <person name="Sanka R."/>
            <person name="DePew J."/>
            <person name="Purushe J."/>
            <person name="Chanthongthip A."/>
            <person name="Lattana O."/>
            <person name="Phetsouvanh R."/>
            <person name="Newton P.N."/>
            <person name="Vinetz J.M."/>
            <person name="Sutton G.G."/>
            <person name="Nierman W.C."/>
            <person name="Fouts D.E."/>
        </authorList>
    </citation>
    <scope>NUCLEOTIDE SEQUENCE [LARGE SCALE GENOMIC DNA]</scope>
    <source>
        <strain evidence="1 2">UI 09931</strain>
    </source>
</reference>
<evidence type="ECO:0000313" key="2">
    <source>
        <dbReference type="Proteomes" id="UP000014570"/>
    </source>
</evidence>
<dbReference type="EMBL" id="AHNP02000004">
    <property type="protein sequence ID" value="EPG59014.1"/>
    <property type="molecule type" value="Genomic_DNA"/>
</dbReference>
<dbReference type="AlphaFoldDB" id="A0AAV3JFL9"/>
<proteinExistence type="predicted"/>
<dbReference type="Proteomes" id="UP000014570">
    <property type="component" value="Unassembled WGS sequence"/>
</dbReference>
<protein>
    <recommendedName>
        <fullName evidence="3">Lipoprotein</fullName>
    </recommendedName>
</protein>
<sequence>MCIVTIIGFVLLVRSSDGDSTRFFFRSIINLVISDSLIFTTDRFCKCSSNCCRQGRFTVIHVTNCSNV</sequence>
<organism evidence="1 2">
    <name type="scientific">Leptospira borgpetersenii serovar Javanica str. UI 09931</name>
    <dbReference type="NCBI Taxonomy" id="1049767"/>
    <lineage>
        <taxon>Bacteria</taxon>
        <taxon>Pseudomonadati</taxon>
        <taxon>Spirochaetota</taxon>
        <taxon>Spirochaetia</taxon>
        <taxon>Leptospirales</taxon>
        <taxon>Leptospiraceae</taxon>
        <taxon>Leptospira</taxon>
    </lineage>
</organism>
<evidence type="ECO:0008006" key="3">
    <source>
        <dbReference type="Google" id="ProtNLM"/>
    </source>
</evidence>
<accession>A0AAV3JFL9</accession>
<evidence type="ECO:0000313" key="1">
    <source>
        <dbReference type="EMBL" id="EPG59014.1"/>
    </source>
</evidence>
<gene>
    <name evidence="1" type="ORF">LEP1GSC103_0068</name>
</gene>
<name>A0AAV3JFL9_LEPBO</name>